<dbReference type="PANTHER" id="PTHR23359">
    <property type="entry name" value="NUCLEOTIDE KINASE"/>
    <property type="match status" value="1"/>
</dbReference>
<keyword evidence="6" id="KW-1185">Reference proteome</keyword>
<evidence type="ECO:0000256" key="4">
    <source>
        <dbReference type="RuleBase" id="RU003330"/>
    </source>
</evidence>
<sequence length="592" mass="65071">MELSGVGAGAGVGTVVISGPPNGGKSTQCKRLLEKYGLVHIAAGDILRARQKDLPELARFMNKGLLVPDDLVCSIIRERLVQKDCRDKGVLLDGFPRTRKQAEVLAGLGIDISHVIVLEVPDVELFRRVEGRRIDPVSGEIYNINLAPPKDREVLRRLVVRADDTKDKMRKRLQMYHGNIKNIVNYYGSKMVRKIEADAHPDRVFDRIRDVIEGELYWGCLIRESVTVRAYECSPTFDVRGTSDFVTMTNYFEHMLWLMLGRGVLADVVHPISFRGGARLVREPEVQFVVRAHNVELHHGLVPGLELSLKVWLEHVGERSVIVGHTATTTADNIRKALKLMVITGQQRTYLEMLDEVLRSSSASPSPSEEIEIARGSTSLVAVVRGKGTATRVPHRKRLRNLVVHGLPKTGRPAFVKFSPSHLKLEPCPRDAFTIEWLVQPNNMGMDGAMNPATLVSFVESARYAASTDPGHTLEVNAVAAALRDPRVRPQALWIENVGEATLGDRVRMRMWVLQDSLAKVMSPAPSASGCMCFGFELAVLQQSPSAKGVSAGDPAGQVKRIVSRGLQVLAPAHDAASTGTTANATTITSLL</sequence>
<comment type="caution">
    <text evidence="5">The sequence shown here is derived from an EMBL/GenBank/DDBJ whole genome shotgun (WGS) entry which is preliminary data.</text>
</comment>
<proteinExistence type="inferred from homology"/>
<dbReference type="Proteomes" id="UP001642464">
    <property type="component" value="Unassembled WGS sequence"/>
</dbReference>
<dbReference type="InterPro" id="IPR033690">
    <property type="entry name" value="Adenylat_kinase_CS"/>
</dbReference>
<evidence type="ECO:0000256" key="2">
    <source>
        <dbReference type="ARBA" id="ARBA00022741"/>
    </source>
</evidence>
<dbReference type="Pfam" id="PF00406">
    <property type="entry name" value="ADK"/>
    <property type="match status" value="1"/>
</dbReference>
<dbReference type="PRINTS" id="PR00094">
    <property type="entry name" value="ADENYLTKNASE"/>
</dbReference>
<evidence type="ECO:0000256" key="1">
    <source>
        <dbReference type="ARBA" id="ARBA00022679"/>
    </source>
</evidence>
<reference evidence="5 6" key="1">
    <citation type="submission" date="2024-02" db="EMBL/GenBank/DDBJ databases">
        <authorList>
            <person name="Chen Y."/>
            <person name="Shah S."/>
            <person name="Dougan E. K."/>
            <person name="Thang M."/>
            <person name="Chan C."/>
        </authorList>
    </citation>
    <scope>NUCLEOTIDE SEQUENCE [LARGE SCALE GENOMIC DNA]</scope>
</reference>
<evidence type="ECO:0000313" key="5">
    <source>
        <dbReference type="EMBL" id="CAK8993084.1"/>
    </source>
</evidence>
<dbReference type="InterPro" id="IPR027417">
    <property type="entry name" value="P-loop_NTPase"/>
</dbReference>
<dbReference type="SUPFAM" id="SSF52540">
    <property type="entry name" value="P-loop containing nucleoside triphosphate hydrolases"/>
    <property type="match status" value="1"/>
</dbReference>
<dbReference type="GO" id="GO:0016301">
    <property type="term" value="F:kinase activity"/>
    <property type="evidence" value="ECO:0007669"/>
    <property type="project" value="UniProtKB-KW"/>
</dbReference>
<dbReference type="HAMAP" id="MF_00235">
    <property type="entry name" value="Adenylate_kinase_Adk"/>
    <property type="match status" value="1"/>
</dbReference>
<gene>
    <name evidence="5" type="ORF">SCF082_LOCUS3351</name>
</gene>
<dbReference type="Gene3D" id="3.10.129.10">
    <property type="entry name" value="Hotdog Thioesterase"/>
    <property type="match status" value="1"/>
</dbReference>
<keyword evidence="2" id="KW-0547">Nucleotide-binding</keyword>
<keyword evidence="3 4" id="KW-0418">Kinase</keyword>
<dbReference type="EMBL" id="CAXAMM010001699">
    <property type="protein sequence ID" value="CAK8993084.1"/>
    <property type="molecule type" value="Genomic_DNA"/>
</dbReference>
<evidence type="ECO:0000256" key="3">
    <source>
        <dbReference type="ARBA" id="ARBA00022777"/>
    </source>
</evidence>
<evidence type="ECO:0000313" key="6">
    <source>
        <dbReference type="Proteomes" id="UP001642464"/>
    </source>
</evidence>
<keyword evidence="1 4" id="KW-0808">Transferase</keyword>
<dbReference type="CDD" id="cd01428">
    <property type="entry name" value="ADK"/>
    <property type="match status" value="1"/>
</dbReference>
<comment type="similarity">
    <text evidence="4">Belongs to the adenylate kinase family.</text>
</comment>
<accession>A0ABP0HUJ2</accession>
<dbReference type="NCBIfam" id="TIGR01351">
    <property type="entry name" value="adk"/>
    <property type="match status" value="1"/>
</dbReference>
<dbReference type="InterPro" id="IPR006259">
    <property type="entry name" value="Adenyl_kin_sub"/>
</dbReference>
<name>A0ABP0HUJ2_9DINO</name>
<dbReference type="InterPro" id="IPR000850">
    <property type="entry name" value="Adenylat/UMP-CMP_kin"/>
</dbReference>
<dbReference type="PROSITE" id="PS00113">
    <property type="entry name" value="ADENYLATE_KINASE"/>
    <property type="match status" value="1"/>
</dbReference>
<protein>
    <submittedName>
        <fullName evidence="5">Chloroplastic (Adenylate monophosphate kinase 2)</fullName>
    </submittedName>
</protein>
<dbReference type="Gene3D" id="3.40.50.300">
    <property type="entry name" value="P-loop containing nucleotide triphosphate hydrolases"/>
    <property type="match status" value="1"/>
</dbReference>
<organism evidence="5 6">
    <name type="scientific">Durusdinium trenchii</name>
    <dbReference type="NCBI Taxonomy" id="1381693"/>
    <lineage>
        <taxon>Eukaryota</taxon>
        <taxon>Sar</taxon>
        <taxon>Alveolata</taxon>
        <taxon>Dinophyceae</taxon>
        <taxon>Suessiales</taxon>
        <taxon>Symbiodiniaceae</taxon>
        <taxon>Durusdinium</taxon>
    </lineage>
</organism>